<dbReference type="PANTHER" id="PTHR42831">
    <property type="entry name" value="FE-S PROTEIN MATURATION AUXILIARY FACTOR YITW"/>
    <property type="match status" value="1"/>
</dbReference>
<dbReference type="InterPro" id="IPR014291">
    <property type="entry name" value="SUF_FeS_clus_asmbl-assoc"/>
</dbReference>
<dbReference type="RefSeq" id="WP_096460683.1">
    <property type="nucleotide sequence ID" value="NZ_AP014936.1"/>
</dbReference>
<proteinExistence type="predicted"/>
<evidence type="ECO:0000313" key="3">
    <source>
        <dbReference type="EMBL" id="BAU48141.1"/>
    </source>
</evidence>
<feature type="region of interest" description="Disordered" evidence="1">
    <location>
        <begin position="1"/>
        <end position="20"/>
    </location>
</feature>
<accession>A0A1B4VBN1</accession>
<dbReference type="Pfam" id="PF01883">
    <property type="entry name" value="FeS_assembly_P"/>
    <property type="match status" value="1"/>
</dbReference>
<keyword evidence="4" id="KW-1185">Reference proteome</keyword>
<evidence type="ECO:0000313" key="4">
    <source>
        <dbReference type="Proteomes" id="UP000218899"/>
    </source>
</evidence>
<dbReference type="AlphaFoldDB" id="A0A1B4VBN1"/>
<dbReference type="Gene3D" id="3.30.300.130">
    <property type="entry name" value="Fe-S cluster assembly (FSCA)"/>
    <property type="match status" value="1"/>
</dbReference>
<evidence type="ECO:0000256" key="1">
    <source>
        <dbReference type="SAM" id="MobiDB-lite"/>
    </source>
</evidence>
<dbReference type="InterPro" id="IPR052339">
    <property type="entry name" value="Fe-S_Maturation_MIP18"/>
</dbReference>
<dbReference type="Proteomes" id="UP000218899">
    <property type="component" value="Chromosome"/>
</dbReference>
<feature type="domain" description="MIP18 family-like" evidence="2">
    <location>
        <begin position="24"/>
        <end position="97"/>
    </location>
</feature>
<dbReference type="NCBIfam" id="TIGR02945">
    <property type="entry name" value="SUF_assoc"/>
    <property type="match status" value="1"/>
</dbReference>
<dbReference type="PANTHER" id="PTHR42831:SF1">
    <property type="entry name" value="FE-S PROTEIN MATURATION AUXILIARY FACTOR YITW"/>
    <property type="match status" value="1"/>
</dbReference>
<dbReference type="KEGG" id="sva:SVA_1579"/>
<dbReference type="InterPro" id="IPR034904">
    <property type="entry name" value="FSCA_dom_sf"/>
</dbReference>
<dbReference type="SUPFAM" id="SSF117916">
    <property type="entry name" value="Fe-S cluster assembly (FSCA) domain-like"/>
    <property type="match status" value="1"/>
</dbReference>
<sequence length="120" mass="13316">MADEPRGIDLRPLDDPPHGAEDLRERVVEALRSVYDPEIPVNIYDLGLIYRLDIDSEGKVVIDMTLTAPGCPVAQTFPCTVECAVKAVEGVKDARVELVWDPPWSRDRMSEAALLQLGML</sequence>
<dbReference type="InterPro" id="IPR002744">
    <property type="entry name" value="MIP18-like"/>
</dbReference>
<name>A0A1B4VBN1_9GAMM</name>
<evidence type="ECO:0000259" key="2">
    <source>
        <dbReference type="Pfam" id="PF01883"/>
    </source>
</evidence>
<gene>
    <name evidence="3" type="ORF">SVA_1579</name>
</gene>
<organism evidence="3 4">
    <name type="scientific">Sulfurifustis variabilis</name>
    <dbReference type="NCBI Taxonomy" id="1675686"/>
    <lineage>
        <taxon>Bacteria</taxon>
        <taxon>Pseudomonadati</taxon>
        <taxon>Pseudomonadota</taxon>
        <taxon>Gammaproteobacteria</taxon>
        <taxon>Acidiferrobacterales</taxon>
        <taxon>Acidiferrobacteraceae</taxon>
        <taxon>Sulfurifustis</taxon>
    </lineage>
</organism>
<dbReference type="OrthoDB" id="9805360at2"/>
<dbReference type="EMBL" id="AP014936">
    <property type="protein sequence ID" value="BAU48141.1"/>
    <property type="molecule type" value="Genomic_DNA"/>
</dbReference>
<reference evidence="3 4" key="1">
    <citation type="submission" date="2015-08" db="EMBL/GenBank/DDBJ databases">
        <title>Complete genome sequence of Sulfurifustis variabilis.</title>
        <authorList>
            <person name="Miura A."/>
            <person name="Kojima H."/>
            <person name="Fukui M."/>
        </authorList>
    </citation>
    <scope>NUCLEOTIDE SEQUENCE [LARGE SCALE GENOMIC DNA]</scope>
    <source>
        <strain evidence="4">skN76</strain>
    </source>
</reference>
<protein>
    <submittedName>
        <fullName evidence="3">FeS assembly SUF system protein</fullName>
    </submittedName>
</protein>